<dbReference type="EnsemblPlants" id="PGSC0003DMT400094930">
    <property type="protein sequence ID" value="PGSC0003DMT400094930"/>
    <property type="gene ID" value="PGSC0003DMG400044501"/>
</dbReference>
<dbReference type="InParanoid" id="M1DV69"/>
<sequence>MNTRRANARRTEGDNVEQGDLPQAHQALVDHLVENVTHAEFRSTIQMLAQAVTVQVNREVVAMVNPKVNSAASKMIDFARMNPSEFHGSKVEENPQRFIDEVYKSAWRSPKRLAMRQATFRVRRVLQALQCTSIEPNGGFSRAR</sequence>
<dbReference type="AlphaFoldDB" id="M1DV69"/>
<dbReference type="PaxDb" id="4113-PGSC0003DMT400094930"/>
<dbReference type="HOGENOM" id="CLU_134717_2_0_1"/>
<dbReference type="Proteomes" id="UP000011115">
    <property type="component" value="Unassembled WGS sequence"/>
</dbReference>
<keyword evidence="2" id="KW-1185">Reference proteome</keyword>
<organism evidence="1 2">
    <name type="scientific">Solanum tuberosum</name>
    <name type="common">Potato</name>
    <dbReference type="NCBI Taxonomy" id="4113"/>
    <lineage>
        <taxon>Eukaryota</taxon>
        <taxon>Viridiplantae</taxon>
        <taxon>Streptophyta</taxon>
        <taxon>Embryophyta</taxon>
        <taxon>Tracheophyta</taxon>
        <taxon>Spermatophyta</taxon>
        <taxon>Magnoliopsida</taxon>
        <taxon>eudicotyledons</taxon>
        <taxon>Gunneridae</taxon>
        <taxon>Pentapetalae</taxon>
        <taxon>asterids</taxon>
        <taxon>lamiids</taxon>
        <taxon>Solanales</taxon>
        <taxon>Solanaceae</taxon>
        <taxon>Solanoideae</taxon>
        <taxon>Solaneae</taxon>
        <taxon>Solanum</taxon>
    </lineage>
</organism>
<protein>
    <submittedName>
        <fullName evidence="1">Gag-pol polyprotein</fullName>
    </submittedName>
</protein>
<proteinExistence type="predicted"/>
<evidence type="ECO:0000313" key="1">
    <source>
        <dbReference type="EnsemblPlants" id="PGSC0003DMT400094930"/>
    </source>
</evidence>
<name>M1DV69_SOLTU</name>
<reference evidence="1" key="2">
    <citation type="submission" date="2015-06" db="UniProtKB">
        <authorList>
            <consortium name="EnsemblPlants"/>
        </authorList>
    </citation>
    <scope>IDENTIFICATION</scope>
    <source>
        <strain evidence="1">DM1-3 516 R44</strain>
    </source>
</reference>
<reference evidence="2" key="1">
    <citation type="journal article" date="2011" name="Nature">
        <title>Genome sequence and analysis of the tuber crop potato.</title>
        <authorList>
            <consortium name="The Potato Genome Sequencing Consortium"/>
        </authorList>
    </citation>
    <scope>NUCLEOTIDE SEQUENCE [LARGE SCALE GENOMIC DNA]</scope>
    <source>
        <strain evidence="2">cv. DM1-3 516 R44</strain>
    </source>
</reference>
<dbReference type="Gramene" id="PGSC0003DMT400094930">
    <property type="protein sequence ID" value="PGSC0003DMT400094930"/>
    <property type="gene ID" value="PGSC0003DMG400044501"/>
</dbReference>
<accession>M1DV69</accession>
<evidence type="ECO:0000313" key="2">
    <source>
        <dbReference type="Proteomes" id="UP000011115"/>
    </source>
</evidence>